<evidence type="ECO:0000313" key="1">
    <source>
        <dbReference type="EMBL" id="WAR29753.1"/>
    </source>
</evidence>
<gene>
    <name evidence="1" type="ORF">MAR_003321</name>
</gene>
<proteinExistence type="predicted"/>
<evidence type="ECO:0000313" key="2">
    <source>
        <dbReference type="Proteomes" id="UP001164746"/>
    </source>
</evidence>
<feature type="non-terminal residue" evidence="1">
    <location>
        <position position="127"/>
    </location>
</feature>
<reference evidence="1" key="1">
    <citation type="submission" date="2022-11" db="EMBL/GenBank/DDBJ databases">
        <title>Centuries of genome instability and evolution in soft-shell clam transmissible cancer (bioRxiv).</title>
        <authorList>
            <person name="Hart S.F.M."/>
            <person name="Yonemitsu M.A."/>
            <person name="Giersch R.M."/>
            <person name="Beal B.F."/>
            <person name="Arriagada G."/>
            <person name="Davis B.W."/>
            <person name="Ostrander E.A."/>
            <person name="Goff S.P."/>
            <person name="Metzger M.J."/>
        </authorList>
    </citation>
    <scope>NUCLEOTIDE SEQUENCE</scope>
    <source>
        <strain evidence="1">MELC-2E11</strain>
        <tissue evidence="1">Siphon/mantle</tissue>
    </source>
</reference>
<organism evidence="1 2">
    <name type="scientific">Mya arenaria</name>
    <name type="common">Soft-shell clam</name>
    <dbReference type="NCBI Taxonomy" id="6604"/>
    <lineage>
        <taxon>Eukaryota</taxon>
        <taxon>Metazoa</taxon>
        <taxon>Spiralia</taxon>
        <taxon>Lophotrochozoa</taxon>
        <taxon>Mollusca</taxon>
        <taxon>Bivalvia</taxon>
        <taxon>Autobranchia</taxon>
        <taxon>Heteroconchia</taxon>
        <taxon>Euheterodonta</taxon>
        <taxon>Imparidentia</taxon>
        <taxon>Neoheterodontei</taxon>
        <taxon>Myida</taxon>
        <taxon>Myoidea</taxon>
        <taxon>Myidae</taxon>
        <taxon>Mya</taxon>
    </lineage>
</organism>
<dbReference type="EMBL" id="CP111027">
    <property type="protein sequence ID" value="WAR29753.1"/>
    <property type="molecule type" value="Genomic_DNA"/>
</dbReference>
<accession>A0ABY7G976</accession>
<keyword evidence="2" id="KW-1185">Reference proteome</keyword>
<dbReference type="Proteomes" id="UP001164746">
    <property type="component" value="Chromosome 16"/>
</dbReference>
<protein>
    <submittedName>
        <fullName evidence="1">Uncharacterized protein</fullName>
    </submittedName>
</protein>
<name>A0ABY7G976_MYAAR</name>
<sequence>VRILIIIRRSSRIRECAAVSERPLLYGNNNQFVQFICDSDDHTSCNIDGHNRFHGRRIIATVTTNRDHKRVVPLDVFSRQDLIKLGKISIIFLDATLEWGCYRHDENVFPLKCDFSWAPNRLLGVIR</sequence>